<organism evidence="2 3">
    <name type="scientific">Asaia bogorensis NBRC 16594</name>
    <dbReference type="NCBI Taxonomy" id="1231624"/>
    <lineage>
        <taxon>Bacteria</taxon>
        <taxon>Pseudomonadati</taxon>
        <taxon>Pseudomonadota</taxon>
        <taxon>Alphaproteobacteria</taxon>
        <taxon>Acetobacterales</taxon>
        <taxon>Acetobacteraceae</taxon>
        <taxon>Asaia</taxon>
    </lineage>
</organism>
<dbReference type="PANTHER" id="PTHR46230:SF6">
    <property type="entry name" value="PROTEIN BOLA1, CHLOROPLASTIC"/>
    <property type="match status" value="1"/>
</dbReference>
<dbReference type="InterPro" id="IPR002634">
    <property type="entry name" value="BolA"/>
</dbReference>
<dbReference type="Proteomes" id="UP000321287">
    <property type="component" value="Unassembled WGS sequence"/>
</dbReference>
<dbReference type="InterPro" id="IPR036065">
    <property type="entry name" value="BolA-like_sf"/>
</dbReference>
<evidence type="ECO:0000313" key="2">
    <source>
        <dbReference type="EMBL" id="GEL54077.1"/>
    </source>
</evidence>
<dbReference type="AlphaFoldDB" id="A0AAN4R4A2"/>
<dbReference type="PIRSF" id="PIRSF003113">
    <property type="entry name" value="BolA"/>
    <property type="match status" value="1"/>
</dbReference>
<dbReference type="SUPFAM" id="SSF82657">
    <property type="entry name" value="BolA-like"/>
    <property type="match status" value="1"/>
</dbReference>
<keyword evidence="3" id="KW-1185">Reference proteome</keyword>
<evidence type="ECO:0000313" key="3">
    <source>
        <dbReference type="Proteomes" id="UP000321287"/>
    </source>
</evidence>
<accession>A0AAN4R4A2</accession>
<dbReference type="PANTHER" id="PTHR46230">
    <property type="match status" value="1"/>
</dbReference>
<dbReference type="EMBL" id="BJVS01000006">
    <property type="protein sequence ID" value="GEL54077.1"/>
    <property type="molecule type" value="Genomic_DNA"/>
</dbReference>
<dbReference type="GeneID" id="78226215"/>
<protein>
    <submittedName>
        <fullName evidence="2">BolA family transcriptional regulator</fullName>
    </submittedName>
</protein>
<dbReference type="RefSeq" id="WP_062164390.1">
    <property type="nucleotide sequence ID" value="NZ_AP014690.1"/>
</dbReference>
<proteinExistence type="inferred from homology"/>
<dbReference type="Gene3D" id="3.30.300.90">
    <property type="entry name" value="BolA-like"/>
    <property type="match status" value="1"/>
</dbReference>
<dbReference type="KEGG" id="abg:Asbog_01148"/>
<evidence type="ECO:0000256" key="1">
    <source>
        <dbReference type="RuleBase" id="RU003860"/>
    </source>
</evidence>
<comment type="similarity">
    <text evidence="1">Belongs to the BolA/IbaG family.</text>
</comment>
<dbReference type="GO" id="GO:0016226">
    <property type="term" value="P:iron-sulfur cluster assembly"/>
    <property type="evidence" value="ECO:0007669"/>
    <property type="project" value="TreeGrafter"/>
</dbReference>
<dbReference type="Pfam" id="PF01722">
    <property type="entry name" value="BolA"/>
    <property type="match status" value="1"/>
</dbReference>
<reference evidence="2 3" key="1">
    <citation type="submission" date="2019-07" db="EMBL/GenBank/DDBJ databases">
        <title>Whole genome shotgun sequence of Asaia bogorensis NBRC 16594.</title>
        <authorList>
            <person name="Hosoyama A."/>
            <person name="Uohara A."/>
            <person name="Ohji S."/>
            <person name="Ichikawa N."/>
        </authorList>
    </citation>
    <scope>NUCLEOTIDE SEQUENCE [LARGE SCALE GENOMIC DNA]</scope>
    <source>
        <strain evidence="2 3">NBRC 16594</strain>
    </source>
</reference>
<sequence>MTELKERAARMSRQLQDALAPAELTIRDDSKRHAYHAGRNGVEGDETHFTMTIVSPRFAGMNRVARHRLINEMLKPEFESGLHALSLKLHAPEEV</sequence>
<comment type="caution">
    <text evidence="2">The sequence shown here is derived from an EMBL/GenBank/DDBJ whole genome shotgun (WGS) entry which is preliminary data.</text>
</comment>
<name>A0AAN4R4A2_9PROT</name>
<gene>
    <name evidence="2" type="ORF">ABO01nite_20840</name>
</gene>